<evidence type="ECO:0000256" key="6">
    <source>
        <dbReference type="ARBA" id="ARBA00022840"/>
    </source>
</evidence>
<accession>A0AA94XV31</accession>
<dbReference type="RefSeq" id="WP_060701352.1">
    <property type="nucleotide sequence ID" value="NZ_CP012750.1"/>
</dbReference>
<evidence type="ECO:0000313" key="13">
    <source>
        <dbReference type="Proteomes" id="UP001060018"/>
    </source>
</evidence>
<dbReference type="InterPro" id="IPR017871">
    <property type="entry name" value="ABC_transporter-like_CS"/>
</dbReference>
<keyword evidence="8" id="KW-0406">Ion transport</keyword>
<dbReference type="EMBL" id="CP102487">
    <property type="protein sequence ID" value="UUX60318.1"/>
    <property type="molecule type" value="Genomic_DNA"/>
</dbReference>
<dbReference type="GO" id="GO:0005886">
    <property type="term" value="C:plasma membrane"/>
    <property type="evidence" value="ECO:0007669"/>
    <property type="project" value="UniProtKB-SubCell"/>
</dbReference>
<dbReference type="Pfam" id="PF00005">
    <property type="entry name" value="ABC_tran"/>
    <property type="match status" value="1"/>
</dbReference>
<evidence type="ECO:0000256" key="8">
    <source>
        <dbReference type="ARBA" id="ARBA00023065"/>
    </source>
</evidence>
<keyword evidence="6 12" id="KW-0067">ATP-binding</keyword>
<evidence type="ECO:0000256" key="1">
    <source>
        <dbReference type="ARBA" id="ARBA00004202"/>
    </source>
</evidence>
<evidence type="ECO:0000259" key="11">
    <source>
        <dbReference type="PROSITE" id="PS50893"/>
    </source>
</evidence>
<dbReference type="InterPro" id="IPR003593">
    <property type="entry name" value="AAA+_ATPase"/>
</dbReference>
<protein>
    <submittedName>
        <fullName evidence="12">ABC transporter ATP-binding protein</fullName>
    </submittedName>
</protein>
<evidence type="ECO:0000256" key="4">
    <source>
        <dbReference type="ARBA" id="ARBA00022496"/>
    </source>
</evidence>
<dbReference type="InterPro" id="IPR051535">
    <property type="entry name" value="Siderophore_ABC-ATPase"/>
</dbReference>
<dbReference type="AlphaFoldDB" id="A0AA94XV31"/>
<dbReference type="Gene3D" id="3.40.50.300">
    <property type="entry name" value="P-loop containing nucleotide triphosphate hydrolases"/>
    <property type="match status" value="1"/>
</dbReference>
<dbReference type="PROSITE" id="PS00211">
    <property type="entry name" value="ABC_TRANSPORTER_1"/>
    <property type="match status" value="1"/>
</dbReference>
<dbReference type="KEGG" id="gar:AOZ07_06980"/>
<dbReference type="SUPFAM" id="SSF52540">
    <property type="entry name" value="P-loop containing nucleoside triphosphate hydrolases"/>
    <property type="match status" value="1"/>
</dbReference>
<dbReference type="PANTHER" id="PTHR42771">
    <property type="entry name" value="IRON(3+)-HYDROXAMATE IMPORT ATP-BINDING PROTEIN FHUC"/>
    <property type="match status" value="1"/>
</dbReference>
<comment type="subcellular location">
    <subcellularLocation>
        <location evidence="1">Cell membrane</location>
        <topology evidence="1">Peripheral membrane protein</topology>
    </subcellularLocation>
</comment>
<dbReference type="PROSITE" id="PS50893">
    <property type="entry name" value="ABC_TRANSPORTER_2"/>
    <property type="match status" value="1"/>
</dbReference>
<organism evidence="12 13">
    <name type="scientific">Glutamicibacter halophytocola</name>
    <dbReference type="NCBI Taxonomy" id="1933880"/>
    <lineage>
        <taxon>Bacteria</taxon>
        <taxon>Bacillati</taxon>
        <taxon>Actinomycetota</taxon>
        <taxon>Actinomycetes</taxon>
        <taxon>Micrococcales</taxon>
        <taxon>Micrococcaceae</taxon>
        <taxon>Glutamicibacter</taxon>
    </lineage>
</organism>
<evidence type="ECO:0000256" key="7">
    <source>
        <dbReference type="ARBA" id="ARBA00023004"/>
    </source>
</evidence>
<name>A0AA94XV31_9MICC</name>
<dbReference type="CDD" id="cd03214">
    <property type="entry name" value="ABC_Iron-Siderophores_B12_Hemin"/>
    <property type="match status" value="1"/>
</dbReference>
<dbReference type="PANTHER" id="PTHR42771:SF12">
    <property type="entry name" value="FE(3+) DICITRATE TRANSPORT ATP-BINDING PROTEIN FECE-RELATED"/>
    <property type="match status" value="1"/>
</dbReference>
<keyword evidence="7" id="KW-0408">Iron</keyword>
<feature type="domain" description="ABC transporter" evidence="11">
    <location>
        <begin position="34"/>
        <end position="269"/>
    </location>
</feature>
<dbReference type="GO" id="GO:0006826">
    <property type="term" value="P:iron ion transport"/>
    <property type="evidence" value="ECO:0007669"/>
    <property type="project" value="UniProtKB-KW"/>
</dbReference>
<dbReference type="GO" id="GO:0005524">
    <property type="term" value="F:ATP binding"/>
    <property type="evidence" value="ECO:0007669"/>
    <property type="project" value="UniProtKB-KW"/>
</dbReference>
<evidence type="ECO:0000256" key="2">
    <source>
        <dbReference type="ARBA" id="ARBA00022448"/>
    </source>
</evidence>
<dbReference type="InterPro" id="IPR027417">
    <property type="entry name" value="P-loop_NTPase"/>
</dbReference>
<reference evidence="12" key="1">
    <citation type="journal article" date="2022" name="Pest Manag. Sci.">
        <title>Glutamicibacter halophytocola-mediated host fitness of potato tuber moth on Solanaceae crops.</title>
        <authorList>
            <person name="Wang W."/>
            <person name="Xiao G."/>
            <person name="Du G."/>
            <person name="Chang L."/>
            <person name="Yang Y."/>
            <person name="Ye J."/>
            <person name="Chen B."/>
        </authorList>
    </citation>
    <scope>NUCLEOTIDE SEQUENCE</scope>
    <source>
        <strain evidence="12">S2</strain>
    </source>
</reference>
<feature type="region of interest" description="Disordered" evidence="10">
    <location>
        <begin position="1"/>
        <end position="24"/>
    </location>
</feature>
<proteinExistence type="predicted"/>
<evidence type="ECO:0000256" key="3">
    <source>
        <dbReference type="ARBA" id="ARBA00022475"/>
    </source>
</evidence>
<gene>
    <name evidence="12" type="ORF">NUH22_06820</name>
</gene>
<evidence type="ECO:0000313" key="12">
    <source>
        <dbReference type="EMBL" id="UUX60318.1"/>
    </source>
</evidence>
<sequence length="293" mass="31314">MSSLDTEQAEHVPGPAYSTRASVKSHEPVDAGKLEVRAVRLGYDRVPVIESLDLSFEPGKFTAIIGPNGCGKSTLLSALARLLKPTSGQILLGDLAIDSFKPKAYAREVSLLSQQAVAPSGITVAQLVSRGRFPHQGLLAQHSKEDEAAVHQALLSTGTLDLATRRLSDLSGGQRQRVWVATTLAQQAPILLLDEPTTYMDVAHQVDLLDLFAMQRDTGKTVIAVLHDINQAMRYADTVVLMHEGKVLASGAPDEVITVESLGAAFGVNCEIHPDPVTGGPMMVTVPAPRRSM</sequence>
<evidence type="ECO:0000256" key="10">
    <source>
        <dbReference type="SAM" id="MobiDB-lite"/>
    </source>
</evidence>
<dbReference type="SMART" id="SM00382">
    <property type="entry name" value="AAA"/>
    <property type="match status" value="1"/>
</dbReference>
<evidence type="ECO:0000256" key="9">
    <source>
        <dbReference type="ARBA" id="ARBA00023136"/>
    </source>
</evidence>
<keyword evidence="3" id="KW-1003">Cell membrane</keyword>
<dbReference type="FunFam" id="3.40.50.300:FF:000134">
    <property type="entry name" value="Iron-enterobactin ABC transporter ATP-binding protein"/>
    <property type="match status" value="1"/>
</dbReference>
<keyword evidence="2" id="KW-0813">Transport</keyword>
<keyword evidence="4" id="KW-0410">Iron transport</keyword>
<dbReference type="GO" id="GO:0016887">
    <property type="term" value="F:ATP hydrolysis activity"/>
    <property type="evidence" value="ECO:0007669"/>
    <property type="project" value="InterPro"/>
</dbReference>
<dbReference type="Proteomes" id="UP001060018">
    <property type="component" value="Chromosome"/>
</dbReference>
<keyword evidence="5" id="KW-0547">Nucleotide-binding</keyword>
<evidence type="ECO:0000256" key="5">
    <source>
        <dbReference type="ARBA" id="ARBA00022741"/>
    </source>
</evidence>
<dbReference type="InterPro" id="IPR003439">
    <property type="entry name" value="ABC_transporter-like_ATP-bd"/>
</dbReference>
<keyword evidence="9" id="KW-0472">Membrane</keyword>